<gene>
    <name evidence="3" type="ORF">A3F23_04230</name>
</gene>
<comment type="caution">
    <text evidence="3">The sequence shown here is derived from an EMBL/GenBank/DDBJ whole genome shotgun (WGS) entry which is preliminary data.</text>
</comment>
<dbReference type="GO" id="GO:0003700">
    <property type="term" value="F:DNA-binding transcription factor activity"/>
    <property type="evidence" value="ECO:0007669"/>
    <property type="project" value="InterPro"/>
</dbReference>
<dbReference type="SUPFAM" id="SSF88659">
    <property type="entry name" value="Sigma3 and sigma4 domains of RNA polymerase sigma factors"/>
    <property type="match status" value="1"/>
</dbReference>
<evidence type="ECO:0000313" key="3">
    <source>
        <dbReference type="EMBL" id="OGF77910.1"/>
    </source>
</evidence>
<dbReference type="PANTHER" id="PTHR30603:SF47">
    <property type="entry name" value="RNA POLYMERASE SIGMA FACTOR SIGD, CHLOROPLASTIC"/>
    <property type="match status" value="1"/>
</dbReference>
<accession>A0A1F5WQL5</accession>
<reference evidence="3 4" key="1">
    <citation type="journal article" date="2016" name="Nat. Commun.">
        <title>Thousands of microbial genomes shed light on interconnected biogeochemical processes in an aquifer system.</title>
        <authorList>
            <person name="Anantharaman K."/>
            <person name="Brown C.T."/>
            <person name="Hug L.A."/>
            <person name="Sharon I."/>
            <person name="Castelle C.J."/>
            <person name="Probst A.J."/>
            <person name="Thomas B.C."/>
            <person name="Singh A."/>
            <person name="Wilkins M.J."/>
            <person name="Karaoz U."/>
            <person name="Brodie E.L."/>
            <person name="Williams K.H."/>
            <person name="Hubbard S.S."/>
            <person name="Banfield J.F."/>
        </authorList>
    </citation>
    <scope>NUCLEOTIDE SEQUENCE [LARGE SCALE GENOMIC DNA]</scope>
</reference>
<dbReference type="InterPro" id="IPR038087">
    <property type="entry name" value="RNAP_delta_N_dom_sf"/>
</dbReference>
<dbReference type="Gene3D" id="1.10.10.10">
    <property type="entry name" value="Winged helix-like DNA-binding domain superfamily/Winged helix DNA-binding domain"/>
    <property type="match status" value="1"/>
</dbReference>
<dbReference type="InterPro" id="IPR036388">
    <property type="entry name" value="WH-like_DNA-bd_sf"/>
</dbReference>
<dbReference type="InterPro" id="IPR000943">
    <property type="entry name" value="RNA_pol_sigma70"/>
</dbReference>
<dbReference type="Proteomes" id="UP000177723">
    <property type="component" value="Unassembled WGS sequence"/>
</dbReference>
<dbReference type="PANTHER" id="PTHR30603">
    <property type="entry name" value="RNA POLYMERASE SIGMA FACTOR RPO"/>
    <property type="match status" value="1"/>
</dbReference>
<dbReference type="InterPro" id="IPR050239">
    <property type="entry name" value="Sigma-70_RNA_pol_init_factors"/>
</dbReference>
<dbReference type="AlphaFoldDB" id="A0A1F5WQL5"/>
<dbReference type="InterPro" id="IPR007630">
    <property type="entry name" value="RNA_pol_sigma70_r4"/>
</dbReference>
<dbReference type="Pfam" id="PF04545">
    <property type="entry name" value="Sigma70_r4"/>
    <property type="match status" value="1"/>
</dbReference>
<dbReference type="Gene3D" id="1.10.10.1250">
    <property type="entry name" value="RNA polymerase, subunit delta, N-terminal domain"/>
    <property type="match status" value="1"/>
</dbReference>
<sequence>MQLFNAIKVSEEFLGVLPKRVRDVIERRFGIGKSKDRKTLEAIGTSYGITRERVRQIEAHGLKKLNSNNSIKDKKDVFDALKSELLRRGGIVEEEKFLSSLAKTQEEKNNIRFLLTLDNYFKRNKEDEEFYGRWSADEKLASACHETLRLLHKNLEGKDPMEDAEIKAKLAEIAQTNFSQNLGPDALESWLSVSKLVARNKLGGWGLVDSPHISPRGVRDLAFLVMKQHGSPMHFSEVTQAIKKNLSEPAHLQTVHNELIKDDRFVLVGRGLYALREWGYEPGTVKDIIKNILTSSGPLPKEKVIEKVLKERHVKTATILINLQDKRNFKSLDDGSITLV</sequence>
<dbReference type="CDD" id="cd06171">
    <property type="entry name" value="Sigma70_r4"/>
    <property type="match status" value="1"/>
</dbReference>
<dbReference type="EMBL" id="MFHT01000009">
    <property type="protein sequence ID" value="OGF77910.1"/>
    <property type="molecule type" value="Genomic_DNA"/>
</dbReference>
<dbReference type="Pfam" id="PF05066">
    <property type="entry name" value="HARE-HTH"/>
    <property type="match status" value="1"/>
</dbReference>
<dbReference type="InterPro" id="IPR013324">
    <property type="entry name" value="RNA_pol_sigma_r3/r4-like"/>
</dbReference>
<evidence type="ECO:0000256" key="1">
    <source>
        <dbReference type="ARBA" id="ARBA00023163"/>
    </source>
</evidence>
<dbReference type="PRINTS" id="PR00046">
    <property type="entry name" value="SIGMA70FCT"/>
</dbReference>
<organism evidence="3 4">
    <name type="scientific">Candidatus Giovannonibacteria bacterium RIFCSPHIGHO2_12_FULL_43_15</name>
    <dbReference type="NCBI Taxonomy" id="1798341"/>
    <lineage>
        <taxon>Bacteria</taxon>
        <taxon>Candidatus Giovannoniibacteriota</taxon>
    </lineage>
</organism>
<dbReference type="GO" id="GO:0006352">
    <property type="term" value="P:DNA-templated transcription initiation"/>
    <property type="evidence" value="ECO:0007669"/>
    <property type="project" value="InterPro"/>
</dbReference>
<feature type="domain" description="HTH HARE-type" evidence="2">
    <location>
        <begin position="216"/>
        <end position="278"/>
    </location>
</feature>
<name>A0A1F5WQL5_9BACT</name>
<evidence type="ECO:0000259" key="2">
    <source>
        <dbReference type="PROSITE" id="PS51913"/>
    </source>
</evidence>
<dbReference type="InterPro" id="IPR007759">
    <property type="entry name" value="Asxl_HARE-HTH"/>
</dbReference>
<keyword evidence="1" id="KW-0804">Transcription</keyword>
<proteinExistence type="predicted"/>
<protein>
    <recommendedName>
        <fullName evidence="2">HTH HARE-type domain-containing protein</fullName>
    </recommendedName>
</protein>
<evidence type="ECO:0000313" key="4">
    <source>
        <dbReference type="Proteomes" id="UP000177723"/>
    </source>
</evidence>
<dbReference type="PROSITE" id="PS51913">
    <property type="entry name" value="HTH_HARE"/>
    <property type="match status" value="1"/>
</dbReference>